<dbReference type="Proteomes" id="UP000244874">
    <property type="component" value="Unassembled WGS sequence"/>
</dbReference>
<accession>A0A2R7UFT7</accession>
<organism evidence="1 2">
    <name type="scientific">Pseudomonas plecoglossicida</name>
    <dbReference type="NCBI Taxonomy" id="70775"/>
    <lineage>
        <taxon>Bacteria</taxon>
        <taxon>Pseudomonadati</taxon>
        <taxon>Pseudomonadota</taxon>
        <taxon>Gammaproteobacteria</taxon>
        <taxon>Pseudomonadales</taxon>
        <taxon>Pseudomonadaceae</taxon>
        <taxon>Pseudomonas</taxon>
    </lineage>
</organism>
<proteinExistence type="predicted"/>
<dbReference type="RefSeq" id="WP_108481020.1">
    <property type="nucleotide sequence ID" value="NZ_QANO01000125.1"/>
</dbReference>
<dbReference type="EMBL" id="QANO01000125">
    <property type="protein sequence ID" value="PTU51053.1"/>
    <property type="molecule type" value="Genomic_DNA"/>
</dbReference>
<gene>
    <name evidence="1" type="ORF">DBB42_17150</name>
</gene>
<dbReference type="AlphaFoldDB" id="A0A2R7UFT7"/>
<evidence type="ECO:0000313" key="1">
    <source>
        <dbReference type="EMBL" id="PTU51053.1"/>
    </source>
</evidence>
<sequence length="158" mass="17006">MSATQQFHQTANDCLERIAADLWPGAKLALVIYTPGKPELDIVLKDSGLNVDEVVNTLRRRGGLGLDGENIYKRLVCDAAIGALAYGKQNSNPPPSGHWLQEFWDLGRGEGLHQAKLIEALQQVTDCLSKALTGGSVPATEAGRVLIVAGDLLQPHRT</sequence>
<name>A0A2R7UFT7_PSEDL</name>
<comment type="caution">
    <text evidence="1">The sequence shown here is derived from an EMBL/GenBank/DDBJ whole genome shotgun (WGS) entry which is preliminary data.</text>
</comment>
<reference evidence="1 2" key="1">
    <citation type="submission" date="2018-04" db="EMBL/GenBank/DDBJ databases">
        <authorList>
            <person name="Go L.Y."/>
            <person name="Mitchell J.A."/>
        </authorList>
    </citation>
    <scope>NUCLEOTIDE SEQUENCE [LARGE SCALE GENOMIC DNA]</scope>
    <source>
        <strain evidence="1 2">KCJK7865</strain>
    </source>
</reference>
<evidence type="ECO:0000313" key="2">
    <source>
        <dbReference type="Proteomes" id="UP000244874"/>
    </source>
</evidence>
<protein>
    <submittedName>
        <fullName evidence="1">Uncharacterized protein</fullName>
    </submittedName>
</protein>